<keyword evidence="3" id="KW-1185">Reference proteome</keyword>
<proteinExistence type="predicted"/>
<protein>
    <submittedName>
        <fullName evidence="2">Uncharacterized protein</fullName>
    </submittedName>
</protein>
<feature type="region of interest" description="Disordered" evidence="1">
    <location>
        <begin position="43"/>
        <end position="74"/>
    </location>
</feature>
<evidence type="ECO:0000313" key="2">
    <source>
        <dbReference type="EMBL" id="MCI3238492.1"/>
    </source>
</evidence>
<reference evidence="2" key="1">
    <citation type="submission" date="2022-03" db="EMBL/GenBank/DDBJ databases">
        <title>Streptomyces 7R015 and 7R016 isolated from Barleria lupulina in Thailand.</title>
        <authorList>
            <person name="Kanchanasin P."/>
            <person name="Phongsopitanun W."/>
            <person name="Tanasupawat S."/>
        </authorList>
    </citation>
    <scope>NUCLEOTIDE SEQUENCE</scope>
    <source>
        <strain evidence="2">7R016</strain>
    </source>
</reference>
<comment type="caution">
    <text evidence="2">The sequence shown here is derived from an EMBL/GenBank/DDBJ whole genome shotgun (WGS) entry which is preliminary data.</text>
</comment>
<dbReference type="RefSeq" id="WP_242708027.1">
    <property type="nucleotide sequence ID" value="NZ_JALDAX010000001.1"/>
</dbReference>
<gene>
    <name evidence="2" type="ORF">MQN93_02015</name>
</gene>
<organism evidence="2 3">
    <name type="scientific">Streptomyces spinosisporus</name>
    <dbReference type="NCBI Taxonomy" id="2927582"/>
    <lineage>
        <taxon>Bacteria</taxon>
        <taxon>Bacillati</taxon>
        <taxon>Actinomycetota</taxon>
        <taxon>Actinomycetes</taxon>
        <taxon>Kitasatosporales</taxon>
        <taxon>Streptomycetaceae</taxon>
        <taxon>Streptomyces</taxon>
    </lineage>
</organism>
<name>A0ABS9XA33_9ACTN</name>
<evidence type="ECO:0000256" key="1">
    <source>
        <dbReference type="SAM" id="MobiDB-lite"/>
    </source>
</evidence>
<accession>A0ABS9XA33</accession>
<dbReference type="Proteomes" id="UP001165270">
    <property type="component" value="Unassembled WGS sequence"/>
</dbReference>
<dbReference type="EMBL" id="JALDAX010000001">
    <property type="protein sequence ID" value="MCI3238492.1"/>
    <property type="molecule type" value="Genomic_DNA"/>
</dbReference>
<evidence type="ECO:0000313" key="3">
    <source>
        <dbReference type="Proteomes" id="UP001165270"/>
    </source>
</evidence>
<sequence>MPGVRDRHPLPVGRAGLPVEEILFVVALYGDRALTALAPRFARDGGLTGRGGSTEREQPGLSCGSGSGMSCGAV</sequence>
<feature type="compositionally biased region" description="Gly residues" evidence="1">
    <location>
        <begin position="63"/>
        <end position="74"/>
    </location>
</feature>